<dbReference type="NCBIfam" id="NF000839">
    <property type="entry name" value="PRK00071.1-1"/>
    <property type="match status" value="1"/>
</dbReference>
<dbReference type="PANTHER" id="PTHR39321">
    <property type="entry name" value="NICOTINATE-NUCLEOTIDE ADENYLYLTRANSFERASE-RELATED"/>
    <property type="match status" value="1"/>
</dbReference>
<evidence type="ECO:0000256" key="6">
    <source>
        <dbReference type="ARBA" id="ARBA00022695"/>
    </source>
</evidence>
<proteinExistence type="inferred from homology"/>
<dbReference type="RefSeq" id="WP_116812021.1">
    <property type="nucleotide sequence ID" value="NZ_BLJN01000005.1"/>
</dbReference>
<gene>
    <name evidence="11 13" type="primary">nadD</name>
    <name evidence="13" type="ORF">GCM10011487_51470</name>
</gene>
<feature type="domain" description="Cytidyltransferase-like" evidence="12">
    <location>
        <begin position="6"/>
        <end position="183"/>
    </location>
</feature>
<organism evidence="13 14">
    <name type="scientific">Steroidobacter agaridevorans</name>
    <dbReference type="NCBI Taxonomy" id="2695856"/>
    <lineage>
        <taxon>Bacteria</taxon>
        <taxon>Pseudomonadati</taxon>
        <taxon>Pseudomonadota</taxon>
        <taxon>Gammaproteobacteria</taxon>
        <taxon>Steroidobacterales</taxon>
        <taxon>Steroidobacteraceae</taxon>
        <taxon>Steroidobacter</taxon>
    </lineage>
</organism>
<reference evidence="14" key="1">
    <citation type="submission" date="2020-01" db="EMBL/GenBank/DDBJ databases">
        <title>'Steroidobacter agaridevorans' sp. nov., agar-degrading bacteria isolated from rhizosphere soils.</title>
        <authorList>
            <person name="Ikenaga M."/>
            <person name="Kataoka M."/>
            <person name="Murouchi A."/>
            <person name="Katsuragi S."/>
            <person name="Sakai M."/>
        </authorList>
    </citation>
    <scope>NUCLEOTIDE SEQUENCE [LARGE SCALE GENOMIC DNA]</scope>
    <source>
        <strain evidence="14">YU21-B</strain>
    </source>
</reference>
<dbReference type="InterPro" id="IPR014729">
    <property type="entry name" value="Rossmann-like_a/b/a_fold"/>
</dbReference>
<evidence type="ECO:0000256" key="5">
    <source>
        <dbReference type="ARBA" id="ARBA00022679"/>
    </source>
</evidence>
<keyword evidence="8 11" id="KW-0067">ATP-binding</keyword>
<dbReference type="GO" id="GO:0009435">
    <property type="term" value="P:NAD+ biosynthetic process"/>
    <property type="evidence" value="ECO:0007669"/>
    <property type="project" value="UniProtKB-UniRule"/>
</dbReference>
<dbReference type="NCBIfam" id="TIGR00482">
    <property type="entry name" value="nicotinate (nicotinamide) nucleotide adenylyltransferase"/>
    <property type="match status" value="1"/>
</dbReference>
<dbReference type="CDD" id="cd02165">
    <property type="entry name" value="NMNAT"/>
    <property type="match status" value="1"/>
</dbReference>
<keyword evidence="4 11" id="KW-0662">Pyridine nucleotide biosynthesis</keyword>
<protein>
    <recommendedName>
        <fullName evidence="11">Probable nicotinate-nucleotide adenylyltransferase</fullName>
        <ecNumber evidence="11">2.7.7.18</ecNumber>
    </recommendedName>
    <alternativeName>
        <fullName evidence="11">Deamido-NAD(+) diphosphorylase</fullName>
    </alternativeName>
    <alternativeName>
        <fullName evidence="11">Deamido-NAD(+) pyrophosphorylase</fullName>
    </alternativeName>
    <alternativeName>
        <fullName evidence="11">Nicotinate mononucleotide adenylyltransferase</fullName>
        <shortName evidence="11">NaMN adenylyltransferase</shortName>
    </alternativeName>
</protein>
<dbReference type="AlphaFoldDB" id="A0A829YIM1"/>
<dbReference type="InterPro" id="IPR004821">
    <property type="entry name" value="Cyt_trans-like"/>
</dbReference>
<keyword evidence="14" id="KW-1185">Reference proteome</keyword>
<keyword evidence="6 11" id="KW-0548">Nucleotidyltransferase</keyword>
<comment type="caution">
    <text evidence="13">The sequence shown here is derived from an EMBL/GenBank/DDBJ whole genome shotgun (WGS) entry which is preliminary data.</text>
</comment>
<evidence type="ECO:0000259" key="12">
    <source>
        <dbReference type="Pfam" id="PF01467"/>
    </source>
</evidence>
<name>A0A829YIM1_9GAMM</name>
<dbReference type="Pfam" id="PF01467">
    <property type="entry name" value="CTP_transf_like"/>
    <property type="match status" value="1"/>
</dbReference>
<dbReference type="GO" id="GO:0005524">
    <property type="term" value="F:ATP binding"/>
    <property type="evidence" value="ECO:0007669"/>
    <property type="project" value="UniProtKB-KW"/>
</dbReference>
<comment type="catalytic activity">
    <reaction evidence="10 11">
        <text>nicotinate beta-D-ribonucleotide + ATP + H(+) = deamido-NAD(+) + diphosphate</text>
        <dbReference type="Rhea" id="RHEA:22860"/>
        <dbReference type="ChEBI" id="CHEBI:15378"/>
        <dbReference type="ChEBI" id="CHEBI:30616"/>
        <dbReference type="ChEBI" id="CHEBI:33019"/>
        <dbReference type="ChEBI" id="CHEBI:57502"/>
        <dbReference type="ChEBI" id="CHEBI:58437"/>
        <dbReference type="EC" id="2.7.7.18"/>
    </reaction>
</comment>
<evidence type="ECO:0000256" key="9">
    <source>
        <dbReference type="ARBA" id="ARBA00023027"/>
    </source>
</evidence>
<keyword evidence="5 11" id="KW-0808">Transferase</keyword>
<dbReference type="UniPathway" id="UPA00253">
    <property type="reaction ID" value="UER00332"/>
</dbReference>
<sequence length="215" mass="24242">MTTIGIFGGTFDPIHFGHLRTAFELLQALRLNEMRFMPAGTPPHRDTTVADAEQRLAMVKAATEGQPGFTVDDREIRREGLSYSVDTMRTLRADFPDHSLCLIVGMDAFLGLPKWHQWRELLELAHLVVAHRPGWRAPSMGPLGELLVDRGTGRINDLHEQRAGCIYIHAVTQLEISSTEVRKLIAMGRDPRYLMPDSVRAIIEQTGCYKSQPKR</sequence>
<dbReference type="NCBIfam" id="NF000840">
    <property type="entry name" value="PRK00071.1-3"/>
    <property type="match status" value="1"/>
</dbReference>
<dbReference type="PANTHER" id="PTHR39321:SF3">
    <property type="entry name" value="PHOSPHOPANTETHEINE ADENYLYLTRANSFERASE"/>
    <property type="match status" value="1"/>
</dbReference>
<comment type="function">
    <text evidence="1 11">Catalyzes the reversible adenylation of nicotinate mononucleotide (NaMN) to nicotinic acid adenine dinucleotide (NaAD).</text>
</comment>
<dbReference type="EC" id="2.7.7.18" evidence="11"/>
<keyword evidence="9 11" id="KW-0520">NAD</keyword>
<accession>A0A829YIM1</accession>
<evidence type="ECO:0000256" key="4">
    <source>
        <dbReference type="ARBA" id="ARBA00022642"/>
    </source>
</evidence>
<evidence type="ECO:0000256" key="11">
    <source>
        <dbReference type="HAMAP-Rule" id="MF_00244"/>
    </source>
</evidence>
<comment type="similarity">
    <text evidence="3 11">Belongs to the NadD family.</text>
</comment>
<dbReference type="Gene3D" id="3.40.50.620">
    <property type="entry name" value="HUPs"/>
    <property type="match status" value="1"/>
</dbReference>
<keyword evidence="7 11" id="KW-0547">Nucleotide-binding</keyword>
<dbReference type="Proteomes" id="UP000445000">
    <property type="component" value="Unassembled WGS sequence"/>
</dbReference>
<dbReference type="InterPro" id="IPR005248">
    <property type="entry name" value="NadD/NMNAT"/>
</dbReference>
<evidence type="ECO:0000256" key="8">
    <source>
        <dbReference type="ARBA" id="ARBA00022840"/>
    </source>
</evidence>
<evidence type="ECO:0000256" key="7">
    <source>
        <dbReference type="ARBA" id="ARBA00022741"/>
    </source>
</evidence>
<evidence type="ECO:0000256" key="1">
    <source>
        <dbReference type="ARBA" id="ARBA00002324"/>
    </source>
</evidence>
<dbReference type="NCBIfam" id="TIGR00125">
    <property type="entry name" value="cyt_tran_rel"/>
    <property type="match status" value="1"/>
</dbReference>
<evidence type="ECO:0000313" key="13">
    <source>
        <dbReference type="EMBL" id="GFE83147.1"/>
    </source>
</evidence>
<dbReference type="HAMAP" id="MF_00244">
    <property type="entry name" value="NaMN_adenylyltr"/>
    <property type="match status" value="1"/>
</dbReference>
<evidence type="ECO:0000256" key="3">
    <source>
        <dbReference type="ARBA" id="ARBA00009014"/>
    </source>
</evidence>
<dbReference type="SUPFAM" id="SSF52374">
    <property type="entry name" value="Nucleotidylyl transferase"/>
    <property type="match status" value="1"/>
</dbReference>
<dbReference type="GO" id="GO:0004515">
    <property type="term" value="F:nicotinate-nucleotide adenylyltransferase activity"/>
    <property type="evidence" value="ECO:0007669"/>
    <property type="project" value="UniProtKB-UniRule"/>
</dbReference>
<evidence type="ECO:0000313" key="14">
    <source>
        <dbReference type="Proteomes" id="UP000445000"/>
    </source>
</evidence>
<comment type="pathway">
    <text evidence="2 11">Cofactor biosynthesis; NAD(+) biosynthesis; deamido-NAD(+) from nicotinate D-ribonucleotide: step 1/1.</text>
</comment>
<evidence type="ECO:0000256" key="2">
    <source>
        <dbReference type="ARBA" id="ARBA00005019"/>
    </source>
</evidence>
<dbReference type="EMBL" id="BLJN01000005">
    <property type="protein sequence ID" value="GFE83147.1"/>
    <property type="molecule type" value="Genomic_DNA"/>
</dbReference>
<evidence type="ECO:0000256" key="10">
    <source>
        <dbReference type="ARBA" id="ARBA00048721"/>
    </source>
</evidence>